<dbReference type="AlphaFoldDB" id="A0A7Y6J0T3"/>
<evidence type="ECO:0000256" key="1">
    <source>
        <dbReference type="SAM" id="MobiDB-lite"/>
    </source>
</evidence>
<sequence length="102" mass="11118">MAPTILMAADSEFPPELVDKQVALYAAIDKVAEIVAAEPKPPEGEALTAEQRQALDDALAEHRVALEQARATQSKALDEESKPNSPSTPRQRLPVYRLSPRT</sequence>
<evidence type="ECO:0000313" key="2">
    <source>
        <dbReference type="EMBL" id="NUW46614.1"/>
    </source>
</evidence>
<dbReference type="RefSeq" id="WP_175606071.1">
    <property type="nucleotide sequence ID" value="NZ_JABWGO010000018.1"/>
</dbReference>
<evidence type="ECO:0000313" key="3">
    <source>
        <dbReference type="Proteomes" id="UP000546126"/>
    </source>
</evidence>
<organism evidence="2 3">
    <name type="scientific">Nonomuraea rhodomycinica</name>
    <dbReference type="NCBI Taxonomy" id="1712872"/>
    <lineage>
        <taxon>Bacteria</taxon>
        <taxon>Bacillati</taxon>
        <taxon>Actinomycetota</taxon>
        <taxon>Actinomycetes</taxon>
        <taxon>Streptosporangiales</taxon>
        <taxon>Streptosporangiaceae</taxon>
        <taxon>Nonomuraea</taxon>
    </lineage>
</organism>
<name>A0A7Y6J0T3_9ACTN</name>
<accession>A0A7Y6J0T3</accession>
<proteinExistence type="predicted"/>
<gene>
    <name evidence="2" type="ORF">HT134_41870</name>
</gene>
<comment type="caution">
    <text evidence="2">The sequence shown here is derived from an EMBL/GenBank/DDBJ whole genome shotgun (WGS) entry which is preliminary data.</text>
</comment>
<dbReference type="EMBL" id="JABWGO010000018">
    <property type="protein sequence ID" value="NUW46614.1"/>
    <property type="molecule type" value="Genomic_DNA"/>
</dbReference>
<reference evidence="2 3" key="1">
    <citation type="submission" date="2020-06" db="EMBL/GenBank/DDBJ databases">
        <authorList>
            <person name="Chanama M."/>
        </authorList>
    </citation>
    <scope>NUCLEOTIDE SEQUENCE [LARGE SCALE GENOMIC DNA]</scope>
    <source>
        <strain evidence="2 3">TBRC6557</strain>
    </source>
</reference>
<dbReference type="Proteomes" id="UP000546126">
    <property type="component" value="Unassembled WGS sequence"/>
</dbReference>
<protein>
    <submittedName>
        <fullName evidence="2">Uncharacterized protein</fullName>
    </submittedName>
</protein>
<feature type="region of interest" description="Disordered" evidence="1">
    <location>
        <begin position="68"/>
        <end position="102"/>
    </location>
</feature>
<keyword evidence="3" id="KW-1185">Reference proteome</keyword>